<evidence type="ECO:0000256" key="1">
    <source>
        <dbReference type="ARBA" id="ARBA00010646"/>
    </source>
</evidence>
<evidence type="ECO:0008006" key="6">
    <source>
        <dbReference type="Google" id="ProtNLM"/>
    </source>
</evidence>
<evidence type="ECO:0000256" key="2">
    <source>
        <dbReference type="ARBA" id="ARBA00022801"/>
    </source>
</evidence>
<dbReference type="InterPro" id="IPR002053">
    <property type="entry name" value="Glyco_hydro_25"/>
</dbReference>
<proteinExistence type="inferred from homology"/>
<keyword evidence="5" id="KW-1185">Reference proteome</keyword>
<dbReference type="EMBL" id="AP027272">
    <property type="protein sequence ID" value="BDX05510.1"/>
    <property type="molecule type" value="Genomic_DNA"/>
</dbReference>
<keyword evidence="3" id="KW-0326">Glycosidase</keyword>
<dbReference type="InterPro" id="IPR018077">
    <property type="entry name" value="Glyco_hydro_fam25_subgr"/>
</dbReference>
<dbReference type="KEGG" id="pmaw:MACH26_10310"/>
<dbReference type="Pfam" id="PF01183">
    <property type="entry name" value="Glyco_hydro_25"/>
    <property type="match status" value="1"/>
</dbReference>
<dbReference type="GO" id="GO:0003796">
    <property type="term" value="F:lysozyme activity"/>
    <property type="evidence" value="ECO:0007669"/>
    <property type="project" value="InterPro"/>
</dbReference>
<dbReference type="SUPFAM" id="SSF51445">
    <property type="entry name" value="(Trans)glycosidases"/>
    <property type="match status" value="1"/>
</dbReference>
<evidence type="ECO:0000256" key="3">
    <source>
        <dbReference type="ARBA" id="ARBA00023295"/>
    </source>
</evidence>
<sequence length="204" mass="23133">MEGIDVSHDQGEVNWSQVVGSGIQFVYHKATDGITWRDPMFDKNLQSLSALKVDIGAYHFFEAEDDPQKQAQNFLNTIKGKPLTLAPMVDVETTKNQTSGQIKQRLKTWLEVVQKATGCTPIIYSYKDFWQDNIDPQFNYYPFWLADYSATMDAPEGVENLIIWQYSETGQVPGIRGNVDRDRLLSGESGMTALRCTHEGQKDD</sequence>
<comment type="similarity">
    <text evidence="1">Belongs to the glycosyl hydrolase 25 family.</text>
</comment>
<dbReference type="SMART" id="SM00641">
    <property type="entry name" value="Glyco_25"/>
    <property type="match status" value="1"/>
</dbReference>
<accession>A0AA48KTL1</accession>
<name>A0AA48KTL1_9ALTE</name>
<dbReference type="Proteomes" id="UP001333710">
    <property type="component" value="Chromosome"/>
</dbReference>
<protein>
    <recommendedName>
        <fullName evidence="6">Lysozyme</fullName>
    </recommendedName>
</protein>
<evidence type="ECO:0000313" key="4">
    <source>
        <dbReference type="EMBL" id="BDX05510.1"/>
    </source>
</evidence>
<dbReference type="InterPro" id="IPR017853">
    <property type="entry name" value="GH"/>
</dbReference>
<dbReference type="PROSITE" id="PS51904">
    <property type="entry name" value="GLYCOSYL_HYDROL_F25_2"/>
    <property type="match status" value="1"/>
</dbReference>
<dbReference type="Gene3D" id="3.20.20.80">
    <property type="entry name" value="Glycosidases"/>
    <property type="match status" value="1"/>
</dbReference>
<organism evidence="4 5">
    <name type="scientific">Planctobacterium marinum</name>
    <dbReference type="NCBI Taxonomy" id="1631968"/>
    <lineage>
        <taxon>Bacteria</taxon>
        <taxon>Pseudomonadati</taxon>
        <taxon>Pseudomonadota</taxon>
        <taxon>Gammaproteobacteria</taxon>
        <taxon>Alteromonadales</taxon>
        <taxon>Alteromonadaceae</taxon>
        <taxon>Planctobacterium</taxon>
    </lineage>
</organism>
<dbReference type="PANTHER" id="PTHR34135:SF2">
    <property type="entry name" value="LYSOZYME"/>
    <property type="match status" value="1"/>
</dbReference>
<dbReference type="PANTHER" id="PTHR34135">
    <property type="entry name" value="LYSOZYME"/>
    <property type="match status" value="1"/>
</dbReference>
<keyword evidence="2" id="KW-0378">Hydrolase</keyword>
<dbReference type="GO" id="GO:0016052">
    <property type="term" value="P:carbohydrate catabolic process"/>
    <property type="evidence" value="ECO:0007669"/>
    <property type="project" value="TreeGrafter"/>
</dbReference>
<reference evidence="4" key="1">
    <citation type="submission" date="2023-01" db="EMBL/GenBank/DDBJ databases">
        <title>Complete genome sequence of Planctobacterium marinum strain Dej080120_11.</title>
        <authorList>
            <person name="Ueki S."/>
            <person name="Maruyama F."/>
        </authorList>
    </citation>
    <scope>NUCLEOTIDE SEQUENCE</scope>
    <source>
        <strain evidence="4">Dej080120_11</strain>
    </source>
</reference>
<evidence type="ECO:0000313" key="5">
    <source>
        <dbReference type="Proteomes" id="UP001333710"/>
    </source>
</evidence>
<dbReference type="AlphaFoldDB" id="A0AA48KTL1"/>
<dbReference type="GO" id="GO:0016998">
    <property type="term" value="P:cell wall macromolecule catabolic process"/>
    <property type="evidence" value="ECO:0007669"/>
    <property type="project" value="InterPro"/>
</dbReference>
<gene>
    <name evidence="4" type="ORF">MACH26_10310</name>
</gene>
<dbReference type="GO" id="GO:0009253">
    <property type="term" value="P:peptidoglycan catabolic process"/>
    <property type="evidence" value="ECO:0007669"/>
    <property type="project" value="InterPro"/>
</dbReference>